<protein>
    <recommendedName>
        <fullName evidence="1">Protein SlyX homolog</fullName>
    </recommendedName>
</protein>
<dbReference type="InterPro" id="IPR007236">
    <property type="entry name" value="SlyX"/>
</dbReference>
<name>A0A5E7SWH8_PSEFL</name>
<dbReference type="Pfam" id="PF04102">
    <property type="entry name" value="SlyX"/>
    <property type="match status" value="1"/>
</dbReference>
<dbReference type="AlphaFoldDB" id="A0A5E7SWH8"/>
<dbReference type="OrthoDB" id="8606883at2"/>
<keyword evidence="2" id="KW-0175">Coiled coil</keyword>
<dbReference type="PANTHER" id="PTHR36508:SF1">
    <property type="entry name" value="PROTEIN SLYX"/>
    <property type="match status" value="1"/>
</dbReference>
<dbReference type="HAMAP" id="MF_00715">
    <property type="entry name" value="SlyX"/>
    <property type="match status" value="1"/>
</dbReference>
<dbReference type="Gene3D" id="1.20.5.300">
    <property type="match status" value="1"/>
</dbReference>
<dbReference type="NCBIfam" id="NF001421">
    <property type="entry name" value="PRK00295.1"/>
    <property type="match status" value="1"/>
</dbReference>
<accession>A0A5E7SWH8</accession>
<dbReference type="PANTHER" id="PTHR36508">
    <property type="entry name" value="PROTEIN SLYX"/>
    <property type="match status" value="1"/>
</dbReference>
<evidence type="ECO:0000313" key="4">
    <source>
        <dbReference type="Proteomes" id="UP000381378"/>
    </source>
</evidence>
<reference evidence="3 4" key="1">
    <citation type="submission" date="2019-09" db="EMBL/GenBank/DDBJ databases">
        <authorList>
            <person name="Chandra G."/>
            <person name="Truman W A."/>
        </authorList>
    </citation>
    <scope>NUCLEOTIDE SEQUENCE [LARGE SCALE GENOMIC DNA]</scope>
    <source>
        <strain evidence="3">PS928</strain>
    </source>
</reference>
<dbReference type="Proteomes" id="UP000381378">
    <property type="component" value="Unassembled WGS sequence"/>
</dbReference>
<organism evidence="3 4">
    <name type="scientific">Pseudomonas fluorescens</name>
    <dbReference type="NCBI Taxonomy" id="294"/>
    <lineage>
        <taxon>Bacteria</taxon>
        <taxon>Pseudomonadati</taxon>
        <taxon>Pseudomonadota</taxon>
        <taxon>Gammaproteobacteria</taxon>
        <taxon>Pseudomonadales</taxon>
        <taxon>Pseudomonadaceae</taxon>
        <taxon>Pseudomonas</taxon>
    </lineage>
</organism>
<dbReference type="RefSeq" id="WP_150785921.1">
    <property type="nucleotide sequence ID" value="NZ_CABVJF010000004.1"/>
</dbReference>
<evidence type="ECO:0000256" key="2">
    <source>
        <dbReference type="SAM" id="Coils"/>
    </source>
</evidence>
<gene>
    <name evidence="1 3" type="primary">slyX</name>
    <name evidence="3" type="ORF">PS928_01356</name>
</gene>
<sequence>MSLEARVTDLESQMAFQDDTIQALNDVLAAQQRAVERLQLQMAALLKRQDEMVGQFESFEEEAPPPHY</sequence>
<comment type="similarity">
    <text evidence="1">Belongs to the SlyX family.</text>
</comment>
<evidence type="ECO:0000256" key="1">
    <source>
        <dbReference type="HAMAP-Rule" id="MF_00715"/>
    </source>
</evidence>
<feature type="coiled-coil region" evidence="2">
    <location>
        <begin position="21"/>
        <end position="48"/>
    </location>
</feature>
<dbReference type="EMBL" id="CABVJF010000004">
    <property type="protein sequence ID" value="VVP87783.1"/>
    <property type="molecule type" value="Genomic_DNA"/>
</dbReference>
<evidence type="ECO:0000313" key="3">
    <source>
        <dbReference type="EMBL" id="VVP87783.1"/>
    </source>
</evidence>
<proteinExistence type="inferred from homology"/>